<keyword evidence="2" id="KW-1185">Reference proteome</keyword>
<accession>E2AJU9</accession>
<dbReference type="AlphaFoldDB" id="E2AJU9"/>
<proteinExistence type="predicted"/>
<evidence type="ECO:0000313" key="2">
    <source>
        <dbReference type="Proteomes" id="UP000000311"/>
    </source>
</evidence>
<dbReference type="InParanoid" id="E2AJU9"/>
<sequence length="161" mass="18503">MTTPAAKPPSQLAASICAHVLRKQEPIRAHEGEREFDGPELDFLRRRDALKQQWQTTLGVKKSTDDPQLLSSRRAPEDRLARVSRKIFSWISRGNGIFGNRRIRGFPANFDDSKVPTGRKEQLGAKPTRNDPAEKNFASKMVDEYWSDMPYYFLRNQPLCK</sequence>
<reference evidence="1 2" key="1">
    <citation type="journal article" date="2010" name="Science">
        <title>Genomic comparison of the ants Camponotus floridanus and Harpegnathos saltator.</title>
        <authorList>
            <person name="Bonasio R."/>
            <person name="Zhang G."/>
            <person name="Ye C."/>
            <person name="Mutti N.S."/>
            <person name="Fang X."/>
            <person name="Qin N."/>
            <person name="Donahue G."/>
            <person name="Yang P."/>
            <person name="Li Q."/>
            <person name="Li C."/>
            <person name="Zhang P."/>
            <person name="Huang Z."/>
            <person name="Berger S.L."/>
            <person name="Reinberg D."/>
            <person name="Wang J."/>
            <person name="Liebig J."/>
        </authorList>
    </citation>
    <scope>NUCLEOTIDE SEQUENCE [LARGE SCALE GENOMIC DNA]</scope>
    <source>
        <strain evidence="2">C129</strain>
    </source>
</reference>
<name>E2AJU9_CAMFO</name>
<evidence type="ECO:0000313" key="1">
    <source>
        <dbReference type="EMBL" id="EFN66265.1"/>
    </source>
</evidence>
<gene>
    <name evidence="1" type="ORF">EAG_13744</name>
</gene>
<protein>
    <submittedName>
        <fullName evidence="1">Uncharacterized protein</fullName>
    </submittedName>
</protein>
<dbReference type="Proteomes" id="UP000000311">
    <property type="component" value="Unassembled WGS sequence"/>
</dbReference>
<organism evidence="2">
    <name type="scientific">Camponotus floridanus</name>
    <name type="common">Florida carpenter ant</name>
    <dbReference type="NCBI Taxonomy" id="104421"/>
    <lineage>
        <taxon>Eukaryota</taxon>
        <taxon>Metazoa</taxon>
        <taxon>Ecdysozoa</taxon>
        <taxon>Arthropoda</taxon>
        <taxon>Hexapoda</taxon>
        <taxon>Insecta</taxon>
        <taxon>Pterygota</taxon>
        <taxon>Neoptera</taxon>
        <taxon>Endopterygota</taxon>
        <taxon>Hymenoptera</taxon>
        <taxon>Apocrita</taxon>
        <taxon>Aculeata</taxon>
        <taxon>Formicoidea</taxon>
        <taxon>Formicidae</taxon>
        <taxon>Formicinae</taxon>
        <taxon>Camponotus</taxon>
    </lineage>
</organism>
<dbReference type="EMBL" id="GL440100">
    <property type="protein sequence ID" value="EFN66265.1"/>
    <property type="molecule type" value="Genomic_DNA"/>
</dbReference>